<dbReference type="CDD" id="cd16926">
    <property type="entry name" value="HATPase_MutL-MLH-PMS-like"/>
    <property type="match status" value="1"/>
</dbReference>
<evidence type="ECO:0000256" key="2">
    <source>
        <dbReference type="ARBA" id="ARBA00022763"/>
    </source>
</evidence>
<dbReference type="GO" id="GO:0061982">
    <property type="term" value="P:meiosis I cell cycle process"/>
    <property type="evidence" value="ECO:0007669"/>
    <property type="project" value="UniProtKB-ARBA"/>
</dbReference>
<dbReference type="AlphaFoldDB" id="A8P227"/>
<dbReference type="InterPro" id="IPR037198">
    <property type="entry name" value="MutL_C_sf"/>
</dbReference>
<dbReference type="GO" id="GO:0016887">
    <property type="term" value="F:ATP hydrolysis activity"/>
    <property type="evidence" value="ECO:0007669"/>
    <property type="project" value="InterPro"/>
</dbReference>
<name>A8P227_COPC7</name>
<dbReference type="Gene3D" id="3.30.230.10">
    <property type="match status" value="1"/>
</dbReference>
<feature type="compositionally biased region" description="Low complexity" evidence="3">
    <location>
        <begin position="737"/>
        <end position="746"/>
    </location>
</feature>
<gene>
    <name evidence="6" type="ORF">CC1G_07970</name>
</gene>
<sequence length="918" mass="100001">MSKSNGIRPIDQASVHRITSGQVVIDLQTAVKELVENSIDAGATNIEVRFKQYGLTSVEVIDNGSGIDEKDFDSIVHVALKHHTSKLEVYEDLNTVQTFGFRGEALSSLCALCESINVTTSTEDTAPKGTSLELDFSGQVKARQVVARKRGTTVTVSKLFTPLPVRRKEFERKAKREFDKALSLLYAYALGPCAASPGVRMSVTNHTEKGQKSVQLQTQGTPSLRASVTALWGPKAMENLVELDVSFSIETEKSVLKRLKAFKQSASDSIDIHVKGLTSKFAVGCGRLNTDRQFFYINGRPCNLPKVQKAFNEVYRTFNANQAPFLVADFIIPTGLLSSLVTPLPSNPSFADSCDVNVSPDKRTILVHNEDSLITALKEALEDHFSSSRATFDLGQSQGRLTQTTLASSHTQTVAPRPTPAPSSPCPSTVAALDVPVKVGDNSQTTTSSSSDVTRLEEDADAAMDIEPDNPPQLTSTACLTPPEPSPSEQGDITLDTRLASWGGSLSSSQTQPSNTPEEQGEEDHPRKRRKLEQKEISQEDGEDDPRVSIASRTETNSRTGCSTNGSSRRQPVAKKSNLSIWSQLSTFAAPGSQLQRCESEEAGDVRDGDGDEEVASDSPRGSSIEPTQLEETPPPDDSTVAVEEPRPDTVALGEEEEEEEEEEEVQEVQLPKQHREPSISTRPESPAPSGTQSSIGTRPEILKHTDASSDVSLRFDIQRTSGQWQRLGNAQSNFLSSGKGSSQSGGRDEWKLSKDASISNADDSKASDALARVIEKGDFASMAVIGQFNLGFIIVQRKQPGSEDKPPMDDLFIVDQHAADEKYNFETLQLTTKIQAQKLLRPRPLELTAGDELLAIENLEVLRNNGFEVEMIEENMDGEETPRSQGGRLRLTAQPVSKSTVFDMKGGRLRAIRLTLS</sequence>
<comment type="similarity">
    <text evidence="1">Belongs to the DNA mismatch repair MutL/HexB family.</text>
</comment>
<dbReference type="Pfam" id="PF13589">
    <property type="entry name" value="HATPase_c_3"/>
    <property type="match status" value="1"/>
</dbReference>
<dbReference type="GO" id="GO:0030983">
    <property type="term" value="F:mismatched DNA binding"/>
    <property type="evidence" value="ECO:0007669"/>
    <property type="project" value="InterPro"/>
</dbReference>
<dbReference type="GO" id="GO:0006298">
    <property type="term" value="P:mismatch repair"/>
    <property type="evidence" value="ECO:0007669"/>
    <property type="project" value="InterPro"/>
</dbReference>
<evidence type="ECO:0000313" key="6">
    <source>
        <dbReference type="EMBL" id="EAU83597.2"/>
    </source>
</evidence>
<feature type="domain" description="DNA mismatch repair protein S5" evidence="5">
    <location>
        <begin position="228"/>
        <end position="386"/>
    </location>
</feature>
<dbReference type="Gene3D" id="3.30.1540.20">
    <property type="entry name" value="MutL, C-terminal domain, dimerisation subdomain"/>
    <property type="match status" value="1"/>
</dbReference>
<proteinExistence type="inferred from homology"/>
<dbReference type="InParanoid" id="A8P227"/>
<dbReference type="eggNOG" id="KOG1978">
    <property type="taxonomic scope" value="Eukaryota"/>
</dbReference>
<dbReference type="STRING" id="240176.A8P227"/>
<feature type="region of interest" description="Disordered" evidence="3">
    <location>
        <begin position="465"/>
        <end position="702"/>
    </location>
</feature>
<accession>A8P227</accession>
<dbReference type="SUPFAM" id="SSF54211">
    <property type="entry name" value="Ribosomal protein S5 domain 2-like"/>
    <property type="match status" value="1"/>
</dbReference>
<dbReference type="GO" id="GO:0032389">
    <property type="term" value="C:MutLalpha complex"/>
    <property type="evidence" value="ECO:0007669"/>
    <property type="project" value="TreeGrafter"/>
</dbReference>
<evidence type="ECO:0000259" key="5">
    <source>
        <dbReference type="SMART" id="SM01340"/>
    </source>
</evidence>
<dbReference type="InterPro" id="IPR014762">
    <property type="entry name" value="DNA_mismatch_repair_CS"/>
</dbReference>
<dbReference type="GeneID" id="6014802"/>
<dbReference type="EMBL" id="AACS02000013">
    <property type="protein sequence ID" value="EAU83597.2"/>
    <property type="molecule type" value="Genomic_DNA"/>
</dbReference>
<dbReference type="OMA" id="SFNNVQY"/>
<feature type="region of interest" description="Disordered" evidence="3">
    <location>
        <begin position="731"/>
        <end position="752"/>
    </location>
</feature>
<dbReference type="InterPro" id="IPR020568">
    <property type="entry name" value="Ribosomal_Su5_D2-typ_SF"/>
</dbReference>
<dbReference type="SUPFAM" id="SSF118116">
    <property type="entry name" value="DNA mismatch repair protein MutL"/>
    <property type="match status" value="1"/>
</dbReference>
<dbReference type="Gene3D" id="3.30.565.10">
    <property type="entry name" value="Histidine kinase-like ATPase, C-terminal domain"/>
    <property type="match status" value="1"/>
</dbReference>
<dbReference type="SMART" id="SM01340">
    <property type="entry name" value="DNA_mis_repair"/>
    <property type="match status" value="1"/>
</dbReference>
<evidence type="ECO:0000259" key="4">
    <source>
        <dbReference type="SMART" id="SM00853"/>
    </source>
</evidence>
<feature type="compositionally biased region" description="Polar residues" evidence="3">
    <location>
        <begin position="504"/>
        <end position="518"/>
    </location>
</feature>
<dbReference type="PROSITE" id="PS00058">
    <property type="entry name" value="DNA_MISMATCH_REPAIR_1"/>
    <property type="match status" value="1"/>
</dbReference>
<dbReference type="HOGENOM" id="CLU_004131_0_0_1"/>
<feature type="domain" description="MutL C-terminal dimerisation" evidence="4">
    <location>
        <begin position="785"/>
        <end position="910"/>
    </location>
</feature>
<feature type="compositionally biased region" description="Polar residues" evidence="3">
    <location>
        <begin position="679"/>
        <end position="697"/>
    </location>
</feature>
<dbReference type="KEGG" id="cci:CC1G_07970"/>
<dbReference type="SUPFAM" id="SSF55874">
    <property type="entry name" value="ATPase domain of HSP90 chaperone/DNA topoisomerase II/histidine kinase"/>
    <property type="match status" value="1"/>
</dbReference>
<feature type="compositionally biased region" description="Polar residues" evidence="3">
    <location>
        <begin position="620"/>
        <end position="631"/>
    </location>
</feature>
<dbReference type="VEuPathDB" id="FungiDB:CC1G_07970"/>
<dbReference type="SMART" id="SM00853">
    <property type="entry name" value="MutL_C"/>
    <property type="match status" value="1"/>
</dbReference>
<dbReference type="InterPro" id="IPR038973">
    <property type="entry name" value="MutL/Mlh/Pms-like"/>
</dbReference>
<organism evidence="6 7">
    <name type="scientific">Coprinopsis cinerea (strain Okayama-7 / 130 / ATCC MYA-4618 / FGSC 9003)</name>
    <name type="common">Inky cap fungus</name>
    <name type="synonym">Hormographiella aspergillata</name>
    <dbReference type="NCBI Taxonomy" id="240176"/>
    <lineage>
        <taxon>Eukaryota</taxon>
        <taxon>Fungi</taxon>
        <taxon>Dikarya</taxon>
        <taxon>Basidiomycota</taxon>
        <taxon>Agaricomycotina</taxon>
        <taxon>Agaricomycetes</taxon>
        <taxon>Agaricomycetidae</taxon>
        <taxon>Agaricales</taxon>
        <taxon>Agaricineae</taxon>
        <taxon>Psathyrellaceae</taxon>
        <taxon>Coprinopsis</taxon>
    </lineage>
</organism>
<dbReference type="InterPro" id="IPR013507">
    <property type="entry name" value="DNA_mismatch_S5_2-like"/>
</dbReference>
<dbReference type="OrthoDB" id="10263226at2759"/>
<dbReference type="PANTHER" id="PTHR10073">
    <property type="entry name" value="DNA MISMATCH REPAIR PROTEIN MLH, PMS, MUTL"/>
    <property type="match status" value="1"/>
</dbReference>
<dbReference type="Pfam" id="PF01119">
    <property type="entry name" value="DNA_mis_repair"/>
    <property type="match status" value="1"/>
</dbReference>
<feature type="region of interest" description="Disordered" evidence="3">
    <location>
        <begin position="409"/>
        <end position="429"/>
    </location>
</feature>
<dbReference type="Proteomes" id="UP000001861">
    <property type="component" value="Unassembled WGS sequence"/>
</dbReference>
<dbReference type="GO" id="GO:0140664">
    <property type="term" value="F:ATP-dependent DNA damage sensor activity"/>
    <property type="evidence" value="ECO:0007669"/>
    <property type="project" value="InterPro"/>
</dbReference>
<keyword evidence="7" id="KW-1185">Reference proteome</keyword>
<protein>
    <submittedName>
        <fullName evidence="6">DNA mismatch repair protein</fullName>
    </submittedName>
</protein>
<evidence type="ECO:0000313" key="7">
    <source>
        <dbReference type="Proteomes" id="UP000001861"/>
    </source>
</evidence>
<dbReference type="InterPro" id="IPR014721">
    <property type="entry name" value="Ribsml_uS5_D2-typ_fold_subgr"/>
</dbReference>
<dbReference type="FunCoup" id="A8P227">
    <property type="interactions" value="391"/>
</dbReference>
<dbReference type="FunFam" id="3.30.565.10:FF:000014">
    <property type="entry name" value="Mismatch repair endonuclease pms1, putative"/>
    <property type="match status" value="1"/>
</dbReference>
<evidence type="ECO:0000256" key="1">
    <source>
        <dbReference type="ARBA" id="ARBA00006082"/>
    </source>
</evidence>
<comment type="caution">
    <text evidence="6">The sequence shown here is derived from an EMBL/GenBank/DDBJ whole genome shotgun (WGS) entry which is preliminary data.</text>
</comment>
<evidence type="ECO:0000256" key="3">
    <source>
        <dbReference type="SAM" id="MobiDB-lite"/>
    </source>
</evidence>
<dbReference type="InterPro" id="IPR014790">
    <property type="entry name" value="MutL_C"/>
</dbReference>
<dbReference type="PANTHER" id="PTHR10073:SF52">
    <property type="entry name" value="MISMATCH REPAIR ENDONUCLEASE PMS2"/>
    <property type="match status" value="1"/>
</dbReference>
<feature type="compositionally biased region" description="Polar residues" evidence="3">
    <location>
        <begin position="577"/>
        <end position="597"/>
    </location>
</feature>
<feature type="compositionally biased region" description="Polar residues" evidence="3">
    <location>
        <begin position="551"/>
        <end position="570"/>
    </location>
</feature>
<reference evidence="6 7" key="1">
    <citation type="journal article" date="2010" name="Proc. Natl. Acad. Sci. U.S.A.">
        <title>Insights into evolution of multicellular fungi from the assembled chromosomes of the mushroom Coprinopsis cinerea (Coprinus cinereus).</title>
        <authorList>
            <person name="Stajich J.E."/>
            <person name="Wilke S.K."/>
            <person name="Ahren D."/>
            <person name="Au C.H."/>
            <person name="Birren B.W."/>
            <person name="Borodovsky M."/>
            <person name="Burns C."/>
            <person name="Canback B."/>
            <person name="Casselton L.A."/>
            <person name="Cheng C.K."/>
            <person name="Deng J."/>
            <person name="Dietrich F.S."/>
            <person name="Fargo D.C."/>
            <person name="Farman M.L."/>
            <person name="Gathman A.C."/>
            <person name="Goldberg J."/>
            <person name="Guigo R."/>
            <person name="Hoegger P.J."/>
            <person name="Hooker J.B."/>
            <person name="Huggins A."/>
            <person name="James T.Y."/>
            <person name="Kamada T."/>
            <person name="Kilaru S."/>
            <person name="Kodira C."/>
            <person name="Kues U."/>
            <person name="Kupfer D."/>
            <person name="Kwan H.S."/>
            <person name="Lomsadze A."/>
            <person name="Li W."/>
            <person name="Lilly W.W."/>
            <person name="Ma L.J."/>
            <person name="Mackey A.J."/>
            <person name="Manning G."/>
            <person name="Martin F."/>
            <person name="Muraguchi H."/>
            <person name="Natvig D.O."/>
            <person name="Palmerini H."/>
            <person name="Ramesh M.A."/>
            <person name="Rehmeyer C.J."/>
            <person name="Roe B.A."/>
            <person name="Shenoy N."/>
            <person name="Stanke M."/>
            <person name="Ter-Hovhannisyan V."/>
            <person name="Tunlid A."/>
            <person name="Velagapudi R."/>
            <person name="Vision T.J."/>
            <person name="Zeng Q."/>
            <person name="Zolan M.E."/>
            <person name="Pukkila P.J."/>
        </authorList>
    </citation>
    <scope>NUCLEOTIDE SEQUENCE [LARGE SCALE GENOMIC DNA]</scope>
    <source>
        <strain evidence="7">Okayama-7 / 130 / ATCC MYA-4618 / FGSC 9003</strain>
    </source>
</reference>
<keyword evidence="2" id="KW-0227">DNA damage</keyword>
<feature type="compositionally biased region" description="Acidic residues" evidence="3">
    <location>
        <begin position="654"/>
        <end position="667"/>
    </location>
</feature>
<dbReference type="InterPro" id="IPR042120">
    <property type="entry name" value="MutL_C_dimsub"/>
</dbReference>
<dbReference type="InterPro" id="IPR002099">
    <property type="entry name" value="MutL/Mlh/PMS"/>
</dbReference>
<dbReference type="RefSeq" id="XP_001838229.2">
    <property type="nucleotide sequence ID" value="XM_001838177.2"/>
</dbReference>
<dbReference type="InterPro" id="IPR036890">
    <property type="entry name" value="HATPase_C_sf"/>
</dbReference>
<dbReference type="CDD" id="cd03484">
    <property type="entry name" value="MutL_Trans_hPMS_2_like"/>
    <property type="match status" value="1"/>
</dbReference>
<dbReference type="NCBIfam" id="TIGR00585">
    <property type="entry name" value="mutl"/>
    <property type="match status" value="1"/>
</dbReference>
<dbReference type="GO" id="GO:0005524">
    <property type="term" value="F:ATP binding"/>
    <property type="evidence" value="ECO:0007669"/>
    <property type="project" value="InterPro"/>
</dbReference>
<feature type="compositionally biased region" description="Basic and acidic residues" evidence="3">
    <location>
        <begin position="598"/>
        <end position="609"/>
    </location>
</feature>
<dbReference type="Pfam" id="PF08676">
    <property type="entry name" value="MutL_C"/>
    <property type="match status" value="1"/>
</dbReference>